<dbReference type="SUPFAM" id="SSF53474">
    <property type="entry name" value="alpha/beta-Hydrolases"/>
    <property type="match status" value="1"/>
</dbReference>
<dbReference type="InterPro" id="IPR002018">
    <property type="entry name" value="CarbesteraseB"/>
</dbReference>
<feature type="compositionally biased region" description="Pro residues" evidence="1">
    <location>
        <begin position="457"/>
        <end position="468"/>
    </location>
</feature>
<dbReference type="Gene3D" id="3.40.50.1820">
    <property type="entry name" value="alpha/beta hydrolase"/>
    <property type="match status" value="1"/>
</dbReference>
<evidence type="ECO:0000256" key="1">
    <source>
        <dbReference type="SAM" id="MobiDB-lite"/>
    </source>
</evidence>
<dbReference type="OrthoDB" id="3200163at2759"/>
<dbReference type="GeneID" id="54550605"/>
<evidence type="ECO:0000259" key="2">
    <source>
        <dbReference type="Pfam" id="PF00135"/>
    </source>
</evidence>
<dbReference type="Pfam" id="PF00135">
    <property type="entry name" value="COesterase"/>
    <property type="match status" value="1"/>
</dbReference>
<dbReference type="PANTHER" id="PTHR11559">
    <property type="entry name" value="CARBOXYLESTERASE"/>
    <property type="match status" value="1"/>
</dbReference>
<feature type="region of interest" description="Disordered" evidence="1">
    <location>
        <begin position="604"/>
        <end position="624"/>
    </location>
</feature>
<dbReference type="RefSeq" id="XP_033658875.1">
    <property type="nucleotide sequence ID" value="XM_033797430.1"/>
</dbReference>
<feature type="compositionally biased region" description="Basic and acidic residues" evidence="1">
    <location>
        <begin position="615"/>
        <end position="624"/>
    </location>
</feature>
<dbReference type="AlphaFoldDB" id="A0A6A6JZP0"/>
<accession>A0A6A6JZP0</accession>
<name>A0A6A6JZP0_WESOR</name>
<dbReference type="GO" id="GO:0016787">
    <property type="term" value="F:hydrolase activity"/>
    <property type="evidence" value="ECO:0007669"/>
    <property type="project" value="UniProtKB-KW"/>
</dbReference>
<dbReference type="EMBL" id="ML986484">
    <property type="protein sequence ID" value="KAF2281338.1"/>
    <property type="molecule type" value="Genomic_DNA"/>
</dbReference>
<organism evidence="3 4">
    <name type="scientific">Westerdykella ornata</name>
    <dbReference type="NCBI Taxonomy" id="318751"/>
    <lineage>
        <taxon>Eukaryota</taxon>
        <taxon>Fungi</taxon>
        <taxon>Dikarya</taxon>
        <taxon>Ascomycota</taxon>
        <taxon>Pezizomycotina</taxon>
        <taxon>Dothideomycetes</taxon>
        <taxon>Pleosporomycetidae</taxon>
        <taxon>Pleosporales</taxon>
        <taxon>Sporormiaceae</taxon>
        <taxon>Westerdykella</taxon>
    </lineage>
</organism>
<dbReference type="Proteomes" id="UP000800097">
    <property type="component" value="Unassembled WGS sequence"/>
</dbReference>
<reference evidence="3" key="1">
    <citation type="journal article" date="2020" name="Stud. Mycol.">
        <title>101 Dothideomycetes genomes: a test case for predicting lifestyles and emergence of pathogens.</title>
        <authorList>
            <person name="Haridas S."/>
            <person name="Albert R."/>
            <person name="Binder M."/>
            <person name="Bloem J."/>
            <person name="Labutti K."/>
            <person name="Salamov A."/>
            <person name="Andreopoulos B."/>
            <person name="Baker S."/>
            <person name="Barry K."/>
            <person name="Bills G."/>
            <person name="Bluhm B."/>
            <person name="Cannon C."/>
            <person name="Castanera R."/>
            <person name="Culley D."/>
            <person name="Daum C."/>
            <person name="Ezra D."/>
            <person name="Gonzalez J."/>
            <person name="Henrissat B."/>
            <person name="Kuo A."/>
            <person name="Liang C."/>
            <person name="Lipzen A."/>
            <person name="Lutzoni F."/>
            <person name="Magnuson J."/>
            <person name="Mondo S."/>
            <person name="Nolan M."/>
            <person name="Ohm R."/>
            <person name="Pangilinan J."/>
            <person name="Park H.-J."/>
            <person name="Ramirez L."/>
            <person name="Alfaro M."/>
            <person name="Sun H."/>
            <person name="Tritt A."/>
            <person name="Yoshinaga Y."/>
            <person name="Zwiers L.-H."/>
            <person name="Turgeon B."/>
            <person name="Goodwin S."/>
            <person name="Spatafora J."/>
            <person name="Crous P."/>
            <person name="Grigoriev I."/>
        </authorList>
    </citation>
    <scope>NUCLEOTIDE SEQUENCE</scope>
    <source>
        <strain evidence="3">CBS 379.55</strain>
    </source>
</reference>
<keyword evidence="4" id="KW-1185">Reference proteome</keyword>
<feature type="domain" description="Carboxylesterase type B" evidence="2">
    <location>
        <begin position="15"/>
        <end position="529"/>
    </location>
</feature>
<dbReference type="InterPro" id="IPR029058">
    <property type="entry name" value="AB_hydrolase_fold"/>
</dbReference>
<sequence length="624" mass="68564">MSSQPPLLTHPTLSARIQGKRISHTTQYLGLKYASIPARFQDCIPLDSLPVNEHGIYDATRYGPSCPQKKGGREYDASLIGDLAKLFPEGMGKSASEGEGGEEIDMEDVDRMDEFECLNLNVIVPDIPESTGAPKPLPVFLWLHGGALSIGASSWPQYHLTRLVNHSQKLGKPVIGVSINYRLGVLGFLASREMGIKGNFGYRDQMAALRWVKRHIRGFGGDPANVTAVGESAGGISLSTLLCVEGAEEGLFDRVVVMSGDVTLRKPRGWAWHEEMCREQFRYLGLESETLDVQEKAKRLREWDVEDLCARLPLAQHFCAVIDGEILKEDVTFKTMWDGASEVHKRPWCKECVVGDTRDDGTILGPRILQHQNPLARLHSLCATYLTPAETQHLLTAYNIPLPSSSSPLPSLKENPDLPTTLLTLISDLRFHLPTLIAHKGWLSRSLSLSHSNPSDPSDPYPQSPKSPKPSRYHFHTPNPFPGPNQGLASHELDVAFLLQNYARASVGWGAAQQKVADAMGEVFIRFVHGEGWGAVGSSEEGAAAAAAGEDEVVVFTAEGVEKVSEREYDEKWRGGRGKVLLEVGPEKLWRLVEEWQGVRADIPGDDGGPLVDLGPERESTARL</sequence>
<gene>
    <name evidence="3" type="ORF">EI97DRAFT_429387</name>
</gene>
<feature type="region of interest" description="Disordered" evidence="1">
    <location>
        <begin position="448"/>
        <end position="486"/>
    </location>
</feature>
<dbReference type="InterPro" id="IPR050309">
    <property type="entry name" value="Type-B_Carboxylest/Lipase"/>
</dbReference>
<keyword evidence="3" id="KW-0378">Hydrolase</keyword>
<evidence type="ECO:0000313" key="3">
    <source>
        <dbReference type="EMBL" id="KAF2281338.1"/>
    </source>
</evidence>
<protein>
    <submittedName>
        <fullName evidence="3">Alpha/beta-hydrolase</fullName>
    </submittedName>
</protein>
<evidence type="ECO:0000313" key="4">
    <source>
        <dbReference type="Proteomes" id="UP000800097"/>
    </source>
</evidence>
<proteinExistence type="predicted"/>